<feature type="compositionally biased region" description="Polar residues" evidence="1">
    <location>
        <begin position="20"/>
        <end position="29"/>
    </location>
</feature>
<gene>
    <name evidence="2" type="ORF">SVIM_LOCUS108618</name>
</gene>
<proteinExistence type="predicted"/>
<feature type="region of interest" description="Disordered" evidence="1">
    <location>
        <begin position="1"/>
        <end position="32"/>
    </location>
</feature>
<name>A0A6N2KWM7_SALVM</name>
<evidence type="ECO:0000313" key="2">
    <source>
        <dbReference type="EMBL" id="VFU29535.1"/>
    </source>
</evidence>
<dbReference type="AlphaFoldDB" id="A0A6N2KWM7"/>
<sequence>MKGGKGSWGGLLDVDDSHSLDPNNPTFDSSEPFHSLKKISAVYGPGYGLVSIVTRKFTSALKGSKGKKQMTIDLTPFRD</sequence>
<accession>A0A6N2KWM7</accession>
<organism evidence="2">
    <name type="scientific">Salix viminalis</name>
    <name type="common">Common osier</name>
    <name type="synonym">Basket willow</name>
    <dbReference type="NCBI Taxonomy" id="40686"/>
    <lineage>
        <taxon>Eukaryota</taxon>
        <taxon>Viridiplantae</taxon>
        <taxon>Streptophyta</taxon>
        <taxon>Embryophyta</taxon>
        <taxon>Tracheophyta</taxon>
        <taxon>Spermatophyta</taxon>
        <taxon>Magnoliopsida</taxon>
        <taxon>eudicotyledons</taxon>
        <taxon>Gunneridae</taxon>
        <taxon>Pentapetalae</taxon>
        <taxon>rosids</taxon>
        <taxon>fabids</taxon>
        <taxon>Malpighiales</taxon>
        <taxon>Salicaceae</taxon>
        <taxon>Saliceae</taxon>
        <taxon>Salix</taxon>
    </lineage>
</organism>
<reference evidence="2" key="1">
    <citation type="submission" date="2019-03" db="EMBL/GenBank/DDBJ databases">
        <authorList>
            <person name="Mank J."/>
            <person name="Almeida P."/>
        </authorList>
    </citation>
    <scope>NUCLEOTIDE SEQUENCE</scope>
    <source>
        <strain evidence="2">78183</strain>
    </source>
</reference>
<dbReference type="EMBL" id="CAADRP010000557">
    <property type="protein sequence ID" value="VFU29535.1"/>
    <property type="molecule type" value="Genomic_DNA"/>
</dbReference>
<evidence type="ECO:0000256" key="1">
    <source>
        <dbReference type="SAM" id="MobiDB-lite"/>
    </source>
</evidence>
<protein>
    <submittedName>
        <fullName evidence="2">Uncharacterized protein</fullName>
    </submittedName>
</protein>